<dbReference type="Proteomes" id="UP000770717">
    <property type="component" value="Unassembled WGS sequence"/>
</dbReference>
<gene>
    <name evidence="1" type="ORF">GDO78_019459</name>
</gene>
<comment type="caution">
    <text evidence="1">The sequence shown here is derived from an EMBL/GenBank/DDBJ whole genome shotgun (WGS) entry which is preliminary data.</text>
</comment>
<proteinExistence type="predicted"/>
<dbReference type="EMBL" id="WNTK01000409">
    <property type="protein sequence ID" value="KAG9469870.1"/>
    <property type="molecule type" value="Genomic_DNA"/>
</dbReference>
<sequence length="83" mass="9617">MLRRSSLRLHYSPVLVNTSHCAVRTSRWWAWDFLLLRLLGSLFTSPLFHRLKIATEISVKFCVPRSEVKSSTPEPAAIHRRAD</sequence>
<protein>
    <submittedName>
        <fullName evidence="1">Uncharacterized protein</fullName>
    </submittedName>
</protein>
<evidence type="ECO:0000313" key="2">
    <source>
        <dbReference type="Proteomes" id="UP000770717"/>
    </source>
</evidence>
<reference evidence="1" key="1">
    <citation type="thesis" date="2020" institute="ProQuest LLC" country="789 East Eisenhower Parkway, Ann Arbor, MI, USA">
        <title>Comparative Genomics and Chromosome Evolution.</title>
        <authorList>
            <person name="Mudd A.B."/>
        </authorList>
    </citation>
    <scope>NUCLEOTIDE SEQUENCE</scope>
    <source>
        <strain evidence="1">HN-11 Male</strain>
        <tissue evidence="1">Kidney and liver</tissue>
    </source>
</reference>
<dbReference type="AlphaFoldDB" id="A0A8J6EIW0"/>
<organism evidence="1 2">
    <name type="scientific">Eleutherodactylus coqui</name>
    <name type="common">Puerto Rican coqui</name>
    <dbReference type="NCBI Taxonomy" id="57060"/>
    <lineage>
        <taxon>Eukaryota</taxon>
        <taxon>Metazoa</taxon>
        <taxon>Chordata</taxon>
        <taxon>Craniata</taxon>
        <taxon>Vertebrata</taxon>
        <taxon>Euteleostomi</taxon>
        <taxon>Amphibia</taxon>
        <taxon>Batrachia</taxon>
        <taxon>Anura</taxon>
        <taxon>Neobatrachia</taxon>
        <taxon>Hyloidea</taxon>
        <taxon>Eleutherodactylidae</taxon>
        <taxon>Eleutherodactylinae</taxon>
        <taxon>Eleutherodactylus</taxon>
        <taxon>Eleutherodactylus</taxon>
    </lineage>
</organism>
<accession>A0A8J6EIW0</accession>
<keyword evidence="2" id="KW-1185">Reference proteome</keyword>
<evidence type="ECO:0000313" key="1">
    <source>
        <dbReference type="EMBL" id="KAG9469870.1"/>
    </source>
</evidence>
<name>A0A8J6EIW0_ELECQ</name>